<dbReference type="Proteomes" id="UP000823201">
    <property type="component" value="Unassembled WGS sequence"/>
</dbReference>
<dbReference type="InterPro" id="IPR050266">
    <property type="entry name" value="AB_hydrolase_sf"/>
</dbReference>
<evidence type="ECO:0000313" key="3">
    <source>
        <dbReference type="Proteomes" id="UP000823201"/>
    </source>
</evidence>
<sequence length="507" mass="57949">MGFIPVTDYVLHYKASEFVPNRPTLLLIHGMMTDSTIWSRLLPRFGQSVNWIVYDRGGHGQSGNPSDTRSLQGFLSEMLSLMDALGLKKVHLAGCGLGSALAFEMARQYPNRVLSVALISSVFFLPEQDFGQSFQLLKQLAQLDPELLLEKAEADLFEESPGDYRSDFRRAFRRLAPACIQAELDWLLSTYSPARFNFADALSELKQPALVLHGIHDRLIPQRMSALFAACIPECRWFPISHAAHYPSLDAPNQTAELMIKFLAGIFQPIAIDRPYQRAILTFRQQIHYELDQKEHQKRLLTMHVLQPFAVRWNGHEIIGKWNQRCAKELLLYLMLHHGIARRETLIRTFLPDMTPAQAHNHLRVRISHLNKIFDSCADPSASGILLVDDERLILRAKPENDLLDFRQKLTRLLSEKHSVHQQATDFSGLLAIYDPACFSSFHGEWIDVMIHEIERDMGLVLQQLIPVLQKSGKRDLLLSILQRAHLIEPYDGYCDEWLAQMQSGIL</sequence>
<evidence type="ECO:0000313" key="2">
    <source>
        <dbReference type="EMBL" id="MBM7657802.1"/>
    </source>
</evidence>
<dbReference type="Pfam" id="PF00561">
    <property type="entry name" value="Abhydrolase_1"/>
    <property type="match status" value="1"/>
</dbReference>
<dbReference type="EMBL" id="JAFBEV010000008">
    <property type="protein sequence ID" value="MBM7657802.1"/>
    <property type="molecule type" value="Genomic_DNA"/>
</dbReference>
<dbReference type="SUPFAM" id="SSF53474">
    <property type="entry name" value="alpha/beta-Hydrolases"/>
    <property type="match status" value="1"/>
</dbReference>
<name>A0ABS2Q7P9_9BACL</name>
<dbReference type="InterPro" id="IPR036388">
    <property type="entry name" value="WH-like_DNA-bd_sf"/>
</dbReference>
<dbReference type="PANTHER" id="PTHR43798:SF5">
    <property type="entry name" value="MONOACYLGLYCEROL LIPASE ABHD6"/>
    <property type="match status" value="1"/>
</dbReference>
<dbReference type="RefSeq" id="WP_205006119.1">
    <property type="nucleotide sequence ID" value="NZ_CBCRXA010000006.1"/>
</dbReference>
<keyword evidence="3" id="KW-1185">Reference proteome</keyword>
<evidence type="ECO:0000259" key="1">
    <source>
        <dbReference type="Pfam" id="PF00561"/>
    </source>
</evidence>
<protein>
    <submittedName>
        <fullName evidence="2">Pimeloyl-ACP methyl ester carboxylesterase/DNA-binding SARP family transcriptional activator</fullName>
    </submittedName>
</protein>
<dbReference type="PRINTS" id="PR00111">
    <property type="entry name" value="ABHYDROLASE"/>
</dbReference>
<dbReference type="Gene3D" id="1.10.10.10">
    <property type="entry name" value="Winged helix-like DNA-binding domain superfamily/Winged helix DNA-binding domain"/>
    <property type="match status" value="1"/>
</dbReference>
<dbReference type="Gene3D" id="3.40.50.1820">
    <property type="entry name" value="alpha/beta hydrolase"/>
    <property type="match status" value="1"/>
</dbReference>
<reference evidence="2 3" key="1">
    <citation type="submission" date="2021-01" db="EMBL/GenBank/DDBJ databases">
        <title>Genomic Encyclopedia of Type Strains, Phase IV (KMG-IV): sequencing the most valuable type-strain genomes for metagenomic binning, comparative biology and taxonomic classification.</title>
        <authorList>
            <person name="Goeker M."/>
        </authorList>
    </citation>
    <scope>NUCLEOTIDE SEQUENCE [LARGE SCALE GENOMIC DNA]</scope>
    <source>
        <strain evidence="2 3">DSM 100968</strain>
    </source>
</reference>
<proteinExistence type="predicted"/>
<gene>
    <name evidence="2" type="ORF">JOC27_001252</name>
</gene>
<dbReference type="InterPro" id="IPR029058">
    <property type="entry name" value="AB_hydrolase_fold"/>
</dbReference>
<dbReference type="PANTHER" id="PTHR43798">
    <property type="entry name" value="MONOACYLGLYCEROL LIPASE"/>
    <property type="match status" value="1"/>
</dbReference>
<organism evidence="2 3">
    <name type="scientific">Sporolactobacillus spathodeae</name>
    <dbReference type="NCBI Taxonomy" id="1465502"/>
    <lineage>
        <taxon>Bacteria</taxon>
        <taxon>Bacillati</taxon>
        <taxon>Bacillota</taxon>
        <taxon>Bacilli</taxon>
        <taxon>Bacillales</taxon>
        <taxon>Sporolactobacillaceae</taxon>
        <taxon>Sporolactobacillus</taxon>
    </lineage>
</organism>
<dbReference type="InterPro" id="IPR000073">
    <property type="entry name" value="AB_hydrolase_1"/>
</dbReference>
<feature type="domain" description="AB hydrolase-1" evidence="1">
    <location>
        <begin position="23"/>
        <end position="252"/>
    </location>
</feature>
<accession>A0ABS2Q7P9</accession>
<comment type="caution">
    <text evidence="2">The sequence shown here is derived from an EMBL/GenBank/DDBJ whole genome shotgun (WGS) entry which is preliminary data.</text>
</comment>